<proteinExistence type="predicted"/>
<feature type="region of interest" description="Disordered" evidence="4">
    <location>
        <begin position="1"/>
        <end position="45"/>
    </location>
</feature>
<feature type="compositionally biased region" description="Low complexity" evidence="4">
    <location>
        <begin position="658"/>
        <end position="674"/>
    </location>
</feature>
<dbReference type="Proteomes" id="UP000509704">
    <property type="component" value="Chromosome 4"/>
</dbReference>
<keyword evidence="6" id="KW-1185">Reference proteome</keyword>
<feature type="compositionally biased region" description="Basic and acidic residues" evidence="4">
    <location>
        <begin position="9"/>
        <end position="32"/>
    </location>
</feature>
<feature type="repeat" description="WD" evidence="3">
    <location>
        <begin position="183"/>
        <end position="216"/>
    </location>
</feature>
<dbReference type="EMBL" id="CP058607">
    <property type="protein sequence ID" value="QLG72603.1"/>
    <property type="molecule type" value="Genomic_DNA"/>
</dbReference>
<feature type="region of interest" description="Disordered" evidence="4">
    <location>
        <begin position="650"/>
        <end position="674"/>
    </location>
</feature>
<feature type="compositionally biased region" description="Polar residues" evidence="4">
    <location>
        <begin position="815"/>
        <end position="825"/>
    </location>
</feature>
<gene>
    <name evidence="5" type="ORF">HG535_0D03110</name>
</gene>
<organism evidence="5 6">
    <name type="scientific">Zygotorulaspora mrakii</name>
    <name type="common">Zygosaccharomyces mrakii</name>
    <dbReference type="NCBI Taxonomy" id="42260"/>
    <lineage>
        <taxon>Eukaryota</taxon>
        <taxon>Fungi</taxon>
        <taxon>Dikarya</taxon>
        <taxon>Ascomycota</taxon>
        <taxon>Saccharomycotina</taxon>
        <taxon>Saccharomycetes</taxon>
        <taxon>Saccharomycetales</taxon>
        <taxon>Saccharomycetaceae</taxon>
        <taxon>Zygotorulaspora</taxon>
    </lineage>
</organism>
<dbReference type="GeneID" id="59236327"/>
<evidence type="ECO:0000256" key="4">
    <source>
        <dbReference type="SAM" id="MobiDB-lite"/>
    </source>
</evidence>
<feature type="region of interest" description="Disordered" evidence="4">
    <location>
        <begin position="815"/>
        <end position="840"/>
    </location>
</feature>
<dbReference type="InterPro" id="IPR015943">
    <property type="entry name" value="WD40/YVTN_repeat-like_dom_sf"/>
</dbReference>
<dbReference type="PANTHER" id="PTHR14221:SF0">
    <property type="entry name" value="WD REPEAT-CONTAINING PROTEIN 44"/>
    <property type="match status" value="1"/>
</dbReference>
<evidence type="ECO:0000256" key="2">
    <source>
        <dbReference type="ARBA" id="ARBA00022737"/>
    </source>
</evidence>
<reference evidence="5 6" key="1">
    <citation type="submission" date="2020-07" db="EMBL/GenBank/DDBJ databases">
        <title>The yeast mating-type switching endonuclease HO is a domesticated member of an unorthodox homing genetic element family.</title>
        <authorList>
            <person name="Coughlan A.Y."/>
            <person name="Lombardi L."/>
            <person name="Braun-Galleani S."/>
            <person name="Martos A.R."/>
            <person name="Galeote V."/>
            <person name="Bigey F."/>
            <person name="Dequin S."/>
            <person name="Byrne K.P."/>
            <person name="Wolfe K.H."/>
        </authorList>
    </citation>
    <scope>NUCLEOTIDE SEQUENCE [LARGE SCALE GENOMIC DNA]</scope>
    <source>
        <strain evidence="5 6">NRRL Y-6702</strain>
    </source>
</reference>
<dbReference type="SUPFAM" id="SSF50978">
    <property type="entry name" value="WD40 repeat-like"/>
    <property type="match status" value="1"/>
</dbReference>
<keyword evidence="1 3" id="KW-0853">WD repeat</keyword>
<feature type="repeat" description="WD" evidence="3">
    <location>
        <begin position="331"/>
        <end position="373"/>
    </location>
</feature>
<dbReference type="SMART" id="SM00320">
    <property type="entry name" value="WD40"/>
    <property type="match status" value="7"/>
</dbReference>
<evidence type="ECO:0000313" key="5">
    <source>
        <dbReference type="EMBL" id="QLG72603.1"/>
    </source>
</evidence>
<dbReference type="PANTHER" id="PTHR14221">
    <property type="entry name" value="WD REPEAT DOMAIN 44"/>
    <property type="match status" value="1"/>
</dbReference>
<dbReference type="InterPro" id="IPR001680">
    <property type="entry name" value="WD40_rpt"/>
</dbReference>
<dbReference type="KEGG" id="zmk:HG535_0D03110"/>
<evidence type="ECO:0000313" key="6">
    <source>
        <dbReference type="Proteomes" id="UP000509704"/>
    </source>
</evidence>
<evidence type="ECO:0000256" key="3">
    <source>
        <dbReference type="PROSITE-ProRule" id="PRU00221"/>
    </source>
</evidence>
<keyword evidence="2" id="KW-0677">Repeat</keyword>
<dbReference type="InterPro" id="IPR036322">
    <property type="entry name" value="WD40_repeat_dom_sf"/>
</dbReference>
<dbReference type="PROSITE" id="PS50082">
    <property type="entry name" value="WD_REPEATS_2"/>
    <property type="match status" value="3"/>
</dbReference>
<protein>
    <submittedName>
        <fullName evidence="5">Uncharacterized protein</fullName>
    </submittedName>
</protein>
<dbReference type="PROSITE" id="PS50294">
    <property type="entry name" value="WD_REPEATS_REGION"/>
    <property type="match status" value="1"/>
</dbReference>
<name>A0A7H9B285_ZYGMR</name>
<feature type="repeat" description="WD" evidence="3">
    <location>
        <begin position="291"/>
        <end position="331"/>
    </location>
</feature>
<dbReference type="RefSeq" id="XP_037144331.1">
    <property type="nucleotide sequence ID" value="XM_037288436.1"/>
</dbReference>
<dbReference type="AlphaFoldDB" id="A0A7H9B285"/>
<feature type="region of interest" description="Disordered" evidence="4">
    <location>
        <begin position="524"/>
        <end position="567"/>
    </location>
</feature>
<feature type="compositionally biased region" description="Basic and acidic residues" evidence="4">
    <location>
        <begin position="547"/>
        <end position="562"/>
    </location>
</feature>
<accession>A0A7H9B285</accession>
<feature type="compositionally biased region" description="Basic and acidic residues" evidence="4">
    <location>
        <begin position="526"/>
        <end position="536"/>
    </location>
</feature>
<dbReference type="InterPro" id="IPR040324">
    <property type="entry name" value="WDR44/Dgr2"/>
</dbReference>
<dbReference type="OrthoDB" id="1932312at2759"/>
<sequence length="884" mass="98243">MDLFRTRSITHESQKKQAAQSKREENGGKGIEKNGNSESVVTPATDDSTVLSVPIKSNDVDSASNVEYSADIRPLTFNVSRSMLTKEAGPTADAHFRNSLSKVKEKLSKNHKTYNKPDAMIKSLFGSIDREQFEDYLREPHYIKMLKRGKNLKQFRRLFLAQEIVVNDSSFGENSPRVPSLNSEAAPNAIWVTRFSQDGNYMASGGKDGVLRLWKVIASPLERWHLDFTEENIQALKNKAIVLKQQASPGSAAAPLPNCTGKDTHKNGHSFKTGISNLYAPVFHPTPFSVFKHHTADILDINWSKNNFIVTASMDKSVCLWHPERDRPLKSFMHPDFVTCVAFHPTDDRFLITGCLDHKCRLWSILDDEVSFEFDCQDLITSIAVSKNDAAYTFVGTFNGYVYILATKGLDYIKSFHVTDKETQEGSFSGNANIKMHHGPRVICLESYRDAVDKSLRLLVTSNDSRIRVFDAKTKKCLEIMKGFQSGSSQTNSQLTMMGNKAIVTCGSEDHWVYAWKIRAQAKSSHVQEKENDQSIKKTGLRGIFSHHKDNDNKHSKNEQHQQRRHSISHNPLHLKSFFQHASGGSNDQIIKNNYSISFHAHHAPVTTVNIAPPVTTKLLSLSNDLICELSLQFYLESDNLDIVTDRAEEKSLDNESDSASVSTSSSNPSISNHSSLLDLYKTEENAKSHEQALPNVVDAIGTIMVTTDSMGVIRVFRADLPVNIRKRVLEKLEEYRMSETNGRKYASSDSLNTLGQGSIYSANVASGTGNAQCKNNTGVVEDAFCAGVGASKRIRASSVFKNSLFNHSNASLSSLRTNRGSASSYAPEEDTVKKSPLHGAGDTRLRCDVCNGTKFGTTPMSTQTSRDAGNYCLDCGTMLNNFR</sequence>
<dbReference type="Pfam" id="PF00400">
    <property type="entry name" value="WD40"/>
    <property type="match status" value="3"/>
</dbReference>
<evidence type="ECO:0000256" key="1">
    <source>
        <dbReference type="ARBA" id="ARBA00022574"/>
    </source>
</evidence>
<dbReference type="Gene3D" id="2.130.10.10">
    <property type="entry name" value="YVTN repeat-like/Quinoprotein amine dehydrogenase"/>
    <property type="match status" value="1"/>
</dbReference>